<evidence type="ECO:0000256" key="2">
    <source>
        <dbReference type="ARBA" id="ARBA00022771"/>
    </source>
</evidence>
<dbReference type="PANTHER" id="PTHR23180:SF160">
    <property type="entry name" value="ADP-RIBOSYLATION FACTOR GTPASE-ACTIVATING PROTEIN EFFECTOR PROTEIN 1"/>
    <property type="match status" value="1"/>
</dbReference>
<dbReference type="SMART" id="SM00105">
    <property type="entry name" value="ArfGap"/>
    <property type="match status" value="1"/>
</dbReference>
<feature type="domain" description="Arf-GAP" evidence="6">
    <location>
        <begin position="16"/>
        <end position="102"/>
    </location>
</feature>
<evidence type="ECO:0000256" key="4">
    <source>
        <dbReference type="PROSITE-ProRule" id="PRU00288"/>
    </source>
</evidence>
<dbReference type="PANTHER" id="PTHR23180">
    <property type="entry name" value="CENTAURIN/ARF"/>
    <property type="match status" value="1"/>
</dbReference>
<keyword evidence="1 5" id="KW-0479">Metal-binding</keyword>
<comment type="activity regulation">
    <text evidence="5">GAP activity stimulated by phosphatidylinositol 4,5-bisphosphate (PIP2) and phosphatidic acid.</text>
</comment>
<dbReference type="InterPro" id="IPR037278">
    <property type="entry name" value="ARFGAP/RecO"/>
</dbReference>
<reference evidence="7" key="2">
    <citation type="submission" date="2025-08" db="UniProtKB">
        <authorList>
            <consortium name="Ensembl"/>
        </authorList>
    </citation>
    <scope>IDENTIFICATION</scope>
</reference>
<dbReference type="GO" id="GO:0010008">
    <property type="term" value="C:endosome membrane"/>
    <property type="evidence" value="ECO:0007669"/>
    <property type="project" value="UniProtKB-SubCell"/>
</dbReference>
<sequence length="102" mass="11258">MLGLQAHRSEVDPAQPRLVRELMDANGQCADCGTSPSEWVSINIGAFLCIECSGIHRSLGVHVSKVRSLVLDSWDVTVLELLRTHLGNAAVNRVWSDMTRLF</sequence>
<keyword evidence="5" id="KW-0343">GTPase activation</keyword>
<dbReference type="Gene3D" id="1.10.220.150">
    <property type="entry name" value="Arf GTPase activating protein"/>
    <property type="match status" value="1"/>
</dbReference>
<evidence type="ECO:0000256" key="5">
    <source>
        <dbReference type="RuleBase" id="RU369028"/>
    </source>
</evidence>
<dbReference type="STRING" id="62062.ENSHHUP00000026203"/>
<dbReference type="GO" id="GO:0005096">
    <property type="term" value="F:GTPase activator activity"/>
    <property type="evidence" value="ECO:0007669"/>
    <property type="project" value="UniProtKB-KW"/>
</dbReference>
<comment type="domain">
    <text evidence="5">The BAR domain mediates homodimerization, it can neither bind membrane nor impart curvature, but instead requires the neighboring PH domain to achieve these functions.</text>
</comment>
<protein>
    <recommendedName>
        <fullName evidence="5">Arf-GAP with coiled-coil, ANK repeat and PH domain-containing protein</fullName>
        <shortName evidence="5">Cnt-b</shortName>
    </recommendedName>
    <alternativeName>
        <fullName evidence="5">Centaurin-beta</fullName>
    </alternativeName>
</protein>
<keyword evidence="5" id="KW-0040">ANK repeat</keyword>
<proteinExistence type="predicted"/>
<keyword evidence="3 5" id="KW-0862">Zinc</keyword>
<evidence type="ECO:0000259" key="6">
    <source>
        <dbReference type="PROSITE" id="PS50115"/>
    </source>
</evidence>
<dbReference type="Proteomes" id="UP000314982">
    <property type="component" value="Unassembled WGS sequence"/>
</dbReference>
<comment type="domain">
    <text evidence="5">PH domain binds phospholipids including phosphatidic acid, phosphatidylinositol 3-phosphate, phosphatidylinositol 3,5-bisphosphate (PIP2) and phosphatidylinositol 3,4,5-trisphosphate (PIP3). May mediate protein binding to PIP2 or PIP3 containing membranes.</text>
</comment>
<comment type="subcellular location">
    <subcellularLocation>
        <location evidence="5">Endosome membrane</location>
        <topology evidence="5">Peripheral membrane protein</topology>
    </subcellularLocation>
</comment>
<dbReference type="PRINTS" id="PR00405">
    <property type="entry name" value="REVINTRACTNG"/>
</dbReference>
<evidence type="ECO:0000256" key="1">
    <source>
        <dbReference type="ARBA" id="ARBA00022723"/>
    </source>
</evidence>
<dbReference type="InterPro" id="IPR038508">
    <property type="entry name" value="ArfGAP_dom_sf"/>
</dbReference>
<evidence type="ECO:0000313" key="7">
    <source>
        <dbReference type="Ensembl" id="ENSHHUP00000026203.1"/>
    </source>
</evidence>
<dbReference type="AlphaFoldDB" id="A0A4W5LJX6"/>
<dbReference type="GO" id="GO:0008270">
    <property type="term" value="F:zinc ion binding"/>
    <property type="evidence" value="ECO:0007669"/>
    <property type="project" value="UniProtKB-KW"/>
</dbReference>
<keyword evidence="2 4" id="KW-0863">Zinc-finger</keyword>
<reference evidence="7" key="3">
    <citation type="submission" date="2025-09" db="UniProtKB">
        <authorList>
            <consortium name="Ensembl"/>
        </authorList>
    </citation>
    <scope>IDENTIFICATION</scope>
</reference>
<dbReference type="InterPro" id="IPR045258">
    <property type="entry name" value="ACAP1/2/3-like"/>
</dbReference>
<evidence type="ECO:0000313" key="8">
    <source>
        <dbReference type="Proteomes" id="UP000314982"/>
    </source>
</evidence>
<comment type="function">
    <text evidence="5">GTPase-activating protein for the ADP ribosylation factor family.</text>
</comment>
<dbReference type="CDD" id="cd08204">
    <property type="entry name" value="ArfGap"/>
    <property type="match status" value="1"/>
</dbReference>
<name>A0A4W5LJX6_9TELE</name>
<keyword evidence="5" id="KW-0967">Endosome</keyword>
<organism evidence="7 8">
    <name type="scientific">Hucho hucho</name>
    <name type="common">huchen</name>
    <dbReference type="NCBI Taxonomy" id="62062"/>
    <lineage>
        <taxon>Eukaryota</taxon>
        <taxon>Metazoa</taxon>
        <taxon>Chordata</taxon>
        <taxon>Craniata</taxon>
        <taxon>Vertebrata</taxon>
        <taxon>Euteleostomi</taxon>
        <taxon>Actinopterygii</taxon>
        <taxon>Neopterygii</taxon>
        <taxon>Teleostei</taxon>
        <taxon>Protacanthopterygii</taxon>
        <taxon>Salmoniformes</taxon>
        <taxon>Salmonidae</taxon>
        <taxon>Salmoninae</taxon>
        <taxon>Hucho</taxon>
    </lineage>
</organism>
<evidence type="ECO:0000256" key="3">
    <source>
        <dbReference type="ARBA" id="ARBA00022833"/>
    </source>
</evidence>
<keyword evidence="5" id="KW-0677">Repeat</keyword>
<dbReference type="Pfam" id="PF01412">
    <property type="entry name" value="ArfGap"/>
    <property type="match status" value="1"/>
</dbReference>
<dbReference type="Ensembl" id="ENSHHUT00000027239.1">
    <property type="protein sequence ID" value="ENSHHUP00000026203.1"/>
    <property type="gene ID" value="ENSHHUG00000016594.1"/>
</dbReference>
<dbReference type="GeneTree" id="ENSGT00940000169062"/>
<keyword evidence="8" id="KW-1185">Reference proteome</keyword>
<accession>A0A4W5LJX6</accession>
<reference evidence="8" key="1">
    <citation type="submission" date="2018-06" db="EMBL/GenBank/DDBJ databases">
        <title>Genome assembly of Danube salmon.</title>
        <authorList>
            <person name="Macqueen D.J."/>
            <person name="Gundappa M.K."/>
        </authorList>
    </citation>
    <scope>NUCLEOTIDE SEQUENCE [LARGE SCALE GENOMIC DNA]</scope>
</reference>
<dbReference type="InterPro" id="IPR001164">
    <property type="entry name" value="ArfGAP_dom"/>
</dbReference>
<dbReference type="PROSITE" id="PS50115">
    <property type="entry name" value="ARFGAP"/>
    <property type="match status" value="1"/>
</dbReference>
<dbReference type="SUPFAM" id="SSF57863">
    <property type="entry name" value="ArfGap/RecO-like zinc finger"/>
    <property type="match status" value="1"/>
</dbReference>